<dbReference type="GO" id="GO:0051287">
    <property type="term" value="F:NAD binding"/>
    <property type="evidence" value="ECO:0007669"/>
    <property type="project" value="InterPro"/>
</dbReference>
<dbReference type="OrthoDB" id="10263760at2759"/>
<accession>A0A1X0QYZ0</accession>
<proteinExistence type="predicted"/>
<evidence type="ECO:0000259" key="1">
    <source>
        <dbReference type="Pfam" id="PF01210"/>
    </source>
</evidence>
<reference evidence="2" key="1">
    <citation type="journal article" date="2016" name="Proc. Natl. Acad. Sci. U.S.A.">
        <title>Lipid metabolic changes in an early divergent fungus govern the establishment of a mutualistic symbiosis with endobacteria.</title>
        <authorList>
            <person name="Lastovetsky O.A."/>
            <person name="Gaspar M.L."/>
            <person name="Mondo S.J."/>
            <person name="LaButti K.M."/>
            <person name="Sandor L."/>
            <person name="Grigoriev I.V."/>
            <person name="Henry S.A."/>
            <person name="Pawlowska T.E."/>
        </authorList>
    </citation>
    <scope>NUCLEOTIDE SEQUENCE [LARGE SCALE GENOMIC DNA]</scope>
    <source>
        <strain evidence="2">ATCC 52814</strain>
    </source>
</reference>
<sequence>MSLEKVCIIGSGNWGSAIAKIVGTNTAVHSDQFEPIVRQWVFEEQIDGRNLTDIINTEHENVKYLKGIKLP</sequence>
<gene>
    <name evidence="2" type="ORF">BCV72DRAFT_210313</name>
</gene>
<dbReference type="Gene3D" id="3.40.50.720">
    <property type="entry name" value="NAD(P)-binding Rossmann-like Domain"/>
    <property type="match status" value="1"/>
</dbReference>
<dbReference type="PANTHER" id="PTHR11728:SF46">
    <property type="entry name" value="GLYCEROL-3-PHOSPHATE DEHYDROGENASE [NAD(+)]"/>
    <property type="match status" value="1"/>
</dbReference>
<dbReference type="Proteomes" id="UP000242414">
    <property type="component" value="Unassembled WGS sequence"/>
</dbReference>
<dbReference type="EMBL" id="KV921957">
    <property type="protein sequence ID" value="ORE04961.1"/>
    <property type="molecule type" value="Genomic_DNA"/>
</dbReference>
<evidence type="ECO:0000313" key="2">
    <source>
        <dbReference type="EMBL" id="ORE04961.1"/>
    </source>
</evidence>
<dbReference type="InterPro" id="IPR036291">
    <property type="entry name" value="NAD(P)-bd_dom_sf"/>
</dbReference>
<dbReference type="Pfam" id="PF01210">
    <property type="entry name" value="NAD_Gly3P_dh_N"/>
    <property type="match status" value="1"/>
</dbReference>
<feature type="non-terminal residue" evidence="2">
    <location>
        <position position="71"/>
    </location>
</feature>
<dbReference type="InterPro" id="IPR011128">
    <property type="entry name" value="G3P_DH_NAD-dep_N"/>
</dbReference>
<dbReference type="GO" id="GO:0046168">
    <property type="term" value="P:glycerol-3-phosphate catabolic process"/>
    <property type="evidence" value="ECO:0007669"/>
    <property type="project" value="InterPro"/>
</dbReference>
<protein>
    <submittedName>
        <fullName evidence="2">NAD-dependent glycerol-3-phosphate dehydrogenase</fullName>
    </submittedName>
</protein>
<dbReference type="GO" id="GO:0047952">
    <property type="term" value="F:glycerol-3-phosphate dehydrogenase [NAD(P)+] activity"/>
    <property type="evidence" value="ECO:0007669"/>
    <property type="project" value="TreeGrafter"/>
</dbReference>
<name>A0A1X0QYZ0_RHIZD</name>
<dbReference type="VEuPathDB" id="FungiDB:BCV72DRAFT_210313"/>
<organism evidence="2">
    <name type="scientific">Rhizopus microsporus var. microsporus</name>
    <dbReference type="NCBI Taxonomy" id="86635"/>
    <lineage>
        <taxon>Eukaryota</taxon>
        <taxon>Fungi</taxon>
        <taxon>Fungi incertae sedis</taxon>
        <taxon>Mucoromycota</taxon>
        <taxon>Mucoromycotina</taxon>
        <taxon>Mucoromycetes</taxon>
        <taxon>Mucorales</taxon>
        <taxon>Mucorineae</taxon>
        <taxon>Rhizopodaceae</taxon>
        <taxon>Rhizopus</taxon>
    </lineage>
</organism>
<feature type="domain" description="Glycerol-3-phosphate dehydrogenase NAD-dependent N-terminal" evidence="1">
    <location>
        <begin position="5"/>
        <end position="71"/>
    </location>
</feature>
<dbReference type="AlphaFoldDB" id="A0A1X0QYZ0"/>
<dbReference type="SUPFAM" id="SSF51735">
    <property type="entry name" value="NAD(P)-binding Rossmann-fold domains"/>
    <property type="match status" value="1"/>
</dbReference>
<dbReference type="GO" id="GO:0005829">
    <property type="term" value="C:cytosol"/>
    <property type="evidence" value="ECO:0007669"/>
    <property type="project" value="TreeGrafter"/>
</dbReference>
<dbReference type="PANTHER" id="PTHR11728">
    <property type="entry name" value="GLYCEROL-3-PHOSPHATE DEHYDROGENASE"/>
    <property type="match status" value="1"/>
</dbReference>